<evidence type="ECO:0000313" key="1">
    <source>
        <dbReference type="EMBL" id="CAH3037174.1"/>
    </source>
</evidence>
<sequence>MITSNIADKLQLQGVPEKVSINIVTQRDQNLELCKVKFQISSASQGSPSFPVYHALTVKTEERTIKNLDPDRLPIERALEQQWNIDIDTFGVKTSPPSGRTG</sequence>
<dbReference type="EMBL" id="CALNXK010000005">
    <property type="protein sequence ID" value="CAH3037174.1"/>
    <property type="molecule type" value="Genomic_DNA"/>
</dbReference>
<feature type="non-terminal residue" evidence="1">
    <location>
        <position position="102"/>
    </location>
</feature>
<reference evidence="1 2" key="1">
    <citation type="submission" date="2022-05" db="EMBL/GenBank/DDBJ databases">
        <authorList>
            <consortium name="Genoscope - CEA"/>
            <person name="William W."/>
        </authorList>
    </citation>
    <scope>NUCLEOTIDE SEQUENCE [LARGE SCALE GENOMIC DNA]</scope>
</reference>
<name>A0ABN8MW61_9CNID</name>
<accession>A0ABN8MW61</accession>
<comment type="caution">
    <text evidence="1">The sequence shown here is derived from an EMBL/GenBank/DDBJ whole genome shotgun (WGS) entry which is preliminary data.</text>
</comment>
<keyword evidence="2" id="KW-1185">Reference proteome</keyword>
<protein>
    <submittedName>
        <fullName evidence="1">Uncharacterized protein</fullName>
    </submittedName>
</protein>
<gene>
    <name evidence="1" type="ORF">PLOB_00035382</name>
</gene>
<organism evidence="1 2">
    <name type="scientific">Porites lobata</name>
    <dbReference type="NCBI Taxonomy" id="104759"/>
    <lineage>
        <taxon>Eukaryota</taxon>
        <taxon>Metazoa</taxon>
        <taxon>Cnidaria</taxon>
        <taxon>Anthozoa</taxon>
        <taxon>Hexacorallia</taxon>
        <taxon>Scleractinia</taxon>
        <taxon>Fungiina</taxon>
        <taxon>Poritidae</taxon>
        <taxon>Porites</taxon>
    </lineage>
</organism>
<evidence type="ECO:0000313" key="2">
    <source>
        <dbReference type="Proteomes" id="UP001159405"/>
    </source>
</evidence>
<dbReference type="Proteomes" id="UP001159405">
    <property type="component" value="Unassembled WGS sequence"/>
</dbReference>
<proteinExistence type="predicted"/>